<gene>
    <name evidence="2" type="ORF">F3Y22_tig00111356pilonHSYRG00148</name>
</gene>
<dbReference type="InterPro" id="IPR040256">
    <property type="entry name" value="At4g02000-like"/>
</dbReference>
<evidence type="ECO:0000313" key="2">
    <source>
        <dbReference type="EMBL" id="KAE8680990.1"/>
    </source>
</evidence>
<accession>A0A6A2YNP7</accession>
<proteinExistence type="predicted"/>
<organism evidence="2 3">
    <name type="scientific">Hibiscus syriacus</name>
    <name type="common">Rose of Sharon</name>
    <dbReference type="NCBI Taxonomy" id="106335"/>
    <lineage>
        <taxon>Eukaryota</taxon>
        <taxon>Viridiplantae</taxon>
        <taxon>Streptophyta</taxon>
        <taxon>Embryophyta</taxon>
        <taxon>Tracheophyta</taxon>
        <taxon>Spermatophyta</taxon>
        <taxon>Magnoliopsida</taxon>
        <taxon>eudicotyledons</taxon>
        <taxon>Gunneridae</taxon>
        <taxon>Pentapetalae</taxon>
        <taxon>rosids</taxon>
        <taxon>malvids</taxon>
        <taxon>Malvales</taxon>
        <taxon>Malvaceae</taxon>
        <taxon>Malvoideae</taxon>
        <taxon>Hibiscus</taxon>
    </lineage>
</organism>
<comment type="caution">
    <text evidence="2">The sequence shown here is derived from an EMBL/GenBank/DDBJ whole genome shotgun (WGS) entry which is preliminary data.</text>
</comment>
<sequence>MATDPLKISQAAMVNADAIKKVRFKPPDPQASEISEMAVDANDGPQKEAPPSYAFVLSGESGWGSSRYKFSAMDDEYRTSQPYSTSVIAWIWFPGLPEYIYKKKILYGIGSLVGKVAKLDFHKTTTNRRRFARVAMYVYLKEPLASQVVIGDRIQVIEYENFPHICYSCGRFGHLKEARPHDSQSQPQPMYNFTQTNQTSALPGSKPSLSDDDPYGPWMVVPKCRRRPQVETAKKSKISKSSKGTGSRLER</sequence>
<feature type="region of interest" description="Disordered" evidence="1">
    <location>
        <begin position="177"/>
        <end position="251"/>
    </location>
</feature>
<name>A0A6A2YNP7_HIBSY</name>
<protein>
    <submittedName>
        <fullName evidence="2">Uncharacterized protein</fullName>
    </submittedName>
</protein>
<dbReference type="Proteomes" id="UP000436088">
    <property type="component" value="Unassembled WGS sequence"/>
</dbReference>
<dbReference type="PANTHER" id="PTHR31286:SF173">
    <property type="entry name" value="DUF4283 DOMAIN-CONTAINING PROTEIN"/>
    <property type="match status" value="1"/>
</dbReference>
<dbReference type="PANTHER" id="PTHR31286">
    <property type="entry name" value="GLYCINE-RICH CELL WALL STRUCTURAL PROTEIN 1.8-LIKE"/>
    <property type="match status" value="1"/>
</dbReference>
<evidence type="ECO:0000256" key="1">
    <source>
        <dbReference type="SAM" id="MobiDB-lite"/>
    </source>
</evidence>
<keyword evidence="3" id="KW-1185">Reference proteome</keyword>
<reference evidence="2" key="1">
    <citation type="submission" date="2019-09" db="EMBL/GenBank/DDBJ databases">
        <title>Draft genome information of white flower Hibiscus syriacus.</title>
        <authorList>
            <person name="Kim Y.-M."/>
        </authorList>
    </citation>
    <scope>NUCLEOTIDE SEQUENCE [LARGE SCALE GENOMIC DNA]</scope>
    <source>
        <strain evidence="2">YM2019G1</strain>
    </source>
</reference>
<evidence type="ECO:0000313" key="3">
    <source>
        <dbReference type="Proteomes" id="UP000436088"/>
    </source>
</evidence>
<dbReference type="EMBL" id="VEPZ02001317">
    <property type="protein sequence ID" value="KAE8680990.1"/>
    <property type="molecule type" value="Genomic_DNA"/>
</dbReference>
<feature type="compositionally biased region" description="Polar residues" evidence="1">
    <location>
        <begin position="183"/>
        <end position="202"/>
    </location>
</feature>
<dbReference type="AlphaFoldDB" id="A0A6A2YNP7"/>